<organism evidence="2 3">
    <name type="scientific">Lupinus angustifolius</name>
    <name type="common">Narrow-leaved blue lupine</name>
    <dbReference type="NCBI Taxonomy" id="3871"/>
    <lineage>
        <taxon>Eukaryota</taxon>
        <taxon>Viridiplantae</taxon>
        <taxon>Streptophyta</taxon>
        <taxon>Embryophyta</taxon>
        <taxon>Tracheophyta</taxon>
        <taxon>Spermatophyta</taxon>
        <taxon>Magnoliopsida</taxon>
        <taxon>eudicotyledons</taxon>
        <taxon>Gunneridae</taxon>
        <taxon>Pentapetalae</taxon>
        <taxon>rosids</taxon>
        <taxon>fabids</taxon>
        <taxon>Fabales</taxon>
        <taxon>Fabaceae</taxon>
        <taxon>Papilionoideae</taxon>
        <taxon>50 kb inversion clade</taxon>
        <taxon>genistoids sensu lato</taxon>
        <taxon>core genistoids</taxon>
        <taxon>Genisteae</taxon>
        <taxon>Lupinus</taxon>
    </lineage>
</organism>
<dbReference type="Proteomes" id="UP000188354">
    <property type="component" value="Chromosome LG04"/>
</dbReference>
<keyword evidence="1" id="KW-0812">Transmembrane</keyword>
<keyword evidence="1" id="KW-0472">Membrane</keyword>
<gene>
    <name evidence="2" type="ORF">TanjilG_04723</name>
</gene>
<name>A0A4P1RKD5_LUPAN</name>
<dbReference type="EMBL" id="CM007364">
    <property type="protein sequence ID" value="OIW12559.1"/>
    <property type="molecule type" value="Genomic_DNA"/>
</dbReference>
<evidence type="ECO:0000256" key="1">
    <source>
        <dbReference type="SAM" id="Phobius"/>
    </source>
</evidence>
<proteinExistence type="predicted"/>
<dbReference type="Gramene" id="OIW12559">
    <property type="protein sequence ID" value="OIW12559"/>
    <property type="gene ID" value="TanjilG_04723"/>
</dbReference>
<dbReference type="AlphaFoldDB" id="A0A4P1RKD5"/>
<accession>A0A4P1RKD5</accession>
<evidence type="ECO:0000313" key="3">
    <source>
        <dbReference type="Proteomes" id="UP000188354"/>
    </source>
</evidence>
<protein>
    <submittedName>
        <fullName evidence="2">Uncharacterized protein</fullName>
    </submittedName>
</protein>
<sequence length="122" mass="14315">MEMNIRGLSIPCNTESNFVCLLLLFPSAFFDLSQKIFVCRLRREEKRTSRYGFAVMLVCVVVHKFFPTWYLILRLLHIAAWLVVNHECTYVLVIHEISSDQRKSRCSLPVRLLVCNMGYIKD</sequence>
<feature type="transmembrane region" description="Helical" evidence="1">
    <location>
        <begin position="53"/>
        <end position="72"/>
    </location>
</feature>
<evidence type="ECO:0000313" key="2">
    <source>
        <dbReference type="EMBL" id="OIW12559.1"/>
    </source>
</evidence>
<keyword evidence="1" id="KW-1133">Transmembrane helix</keyword>
<reference evidence="2 3" key="1">
    <citation type="journal article" date="2017" name="Plant Biotechnol. J.">
        <title>A comprehensive draft genome sequence for lupin (Lupinus angustifolius), an emerging health food: insights into plant-microbe interactions and legume evolution.</title>
        <authorList>
            <person name="Hane J.K."/>
            <person name="Ming Y."/>
            <person name="Kamphuis L.G."/>
            <person name="Nelson M.N."/>
            <person name="Garg G."/>
            <person name="Atkins C.A."/>
            <person name="Bayer P.E."/>
            <person name="Bravo A."/>
            <person name="Bringans S."/>
            <person name="Cannon S."/>
            <person name="Edwards D."/>
            <person name="Foley R."/>
            <person name="Gao L.L."/>
            <person name="Harrison M.J."/>
            <person name="Huang W."/>
            <person name="Hurgobin B."/>
            <person name="Li S."/>
            <person name="Liu C.W."/>
            <person name="McGrath A."/>
            <person name="Morahan G."/>
            <person name="Murray J."/>
            <person name="Weller J."/>
            <person name="Jian J."/>
            <person name="Singh K.B."/>
        </authorList>
    </citation>
    <scope>NUCLEOTIDE SEQUENCE [LARGE SCALE GENOMIC DNA]</scope>
    <source>
        <strain evidence="3">cv. Tanjil</strain>
        <tissue evidence="2">Whole plant</tissue>
    </source>
</reference>
<keyword evidence="3" id="KW-1185">Reference proteome</keyword>